<organism evidence="11 12">
    <name type="scientific">Metschnikowia pulcherrima</name>
    <dbReference type="NCBI Taxonomy" id="27326"/>
    <lineage>
        <taxon>Eukaryota</taxon>
        <taxon>Fungi</taxon>
        <taxon>Dikarya</taxon>
        <taxon>Ascomycota</taxon>
        <taxon>Saccharomycotina</taxon>
        <taxon>Pichiomycetes</taxon>
        <taxon>Metschnikowiaceae</taxon>
        <taxon>Metschnikowia</taxon>
    </lineage>
</organism>
<protein>
    <recommendedName>
        <fullName evidence="3 9">Mediator of RNA polymerase II transcription subunit 14</fullName>
    </recommendedName>
    <alternativeName>
        <fullName evidence="8 9">Mediator complex subunit 14</fullName>
    </alternativeName>
</protein>
<sequence>MSLNLPSHALPIQKPWPNGKFVPPEIPHVTNNIVPLSNVLRFHTQEAYKQLSRQIESLAHTRTSESDAARKRKLLAVIVALRHDFVKLYTLVKWAQRSKDVSKLIDVLNYLRGQEFYFDNLLLGIHALNHFSGAKLPLLDLLTAMEVLVKKRPQLPSYNYLETPPVSPQRFRVSVSVASDAVTVSAAEYAQLPFFFIDFAFLFGVNQANSLTTHDRAEISTQLPKQAWVQLERVANRVLLQLSLSGLYDVLHKYASAFKLYLILRQLRVLAINSKWRGNIQFRPSAFLVVVNYWLGHFLSRNWRLFVEIGIDKQYDLHVRWFKNGRYDLKHGIEDIGTQPDGDTRELNIDYVLSLVINKHLEILIKKVFDAFQKRSTRKYRAANESISASSQTHAKKTDGVCH</sequence>
<evidence type="ECO:0000256" key="9">
    <source>
        <dbReference type="RuleBase" id="RU365082"/>
    </source>
</evidence>
<dbReference type="GO" id="GO:0070847">
    <property type="term" value="C:core mediator complex"/>
    <property type="evidence" value="ECO:0007669"/>
    <property type="project" value="TreeGrafter"/>
</dbReference>
<evidence type="ECO:0000256" key="4">
    <source>
        <dbReference type="ARBA" id="ARBA00023015"/>
    </source>
</evidence>
<reference evidence="11" key="1">
    <citation type="submission" date="2020-10" db="EMBL/GenBank/DDBJ databases">
        <title>The Whole-Genome Sequence of Metschnikowia persimmonesis, a Novel Endophytic Yeast Species Isolated from Medicinal Plant Diospyros kaki Thumb.</title>
        <authorList>
            <person name="Rahmat E."/>
            <person name="Kang Y."/>
        </authorList>
    </citation>
    <scope>NUCLEOTIDE SEQUENCE</scope>
    <source>
        <strain evidence="11">KIOM G15050</strain>
    </source>
</reference>
<comment type="function">
    <text evidence="9">Component of the Mediator complex, a coactivator involved in the regulated transcription of nearly all RNA polymerase II-dependent genes. Mediator functions as a bridge to convey information from gene-specific regulatory proteins to the basal RNA polymerase II transcription machinery. Mediator is recruited to promoters by direct interactions with regulatory proteins and serves as a scaffold for the assembly of a functional preinitiation complex with RNA polymerase II and the general transcription factors.</text>
</comment>
<evidence type="ECO:0000256" key="2">
    <source>
        <dbReference type="ARBA" id="ARBA00007813"/>
    </source>
</evidence>
<proteinExistence type="inferred from homology"/>
<evidence type="ECO:0000256" key="1">
    <source>
        <dbReference type="ARBA" id="ARBA00004123"/>
    </source>
</evidence>
<keyword evidence="6 9" id="KW-0804">Transcription</keyword>
<evidence type="ECO:0000256" key="6">
    <source>
        <dbReference type="ARBA" id="ARBA00023163"/>
    </source>
</evidence>
<name>A0A8H7LDP4_9ASCO</name>
<evidence type="ECO:0000313" key="11">
    <source>
        <dbReference type="EMBL" id="KAF8004679.1"/>
    </source>
</evidence>
<dbReference type="PANTHER" id="PTHR12809">
    <property type="entry name" value="MEDIATOR COMPLEX SUBUNIT"/>
    <property type="match status" value="1"/>
</dbReference>
<dbReference type="OrthoDB" id="205099at2759"/>
<evidence type="ECO:0000256" key="5">
    <source>
        <dbReference type="ARBA" id="ARBA00023159"/>
    </source>
</evidence>
<dbReference type="GO" id="GO:0003712">
    <property type="term" value="F:transcription coregulator activity"/>
    <property type="evidence" value="ECO:0007669"/>
    <property type="project" value="UniProtKB-UniRule"/>
</dbReference>
<comment type="subcellular location">
    <subcellularLocation>
        <location evidence="1 9">Nucleus</location>
    </subcellularLocation>
</comment>
<evidence type="ECO:0000313" key="12">
    <source>
        <dbReference type="Proteomes" id="UP000649328"/>
    </source>
</evidence>
<dbReference type="Proteomes" id="UP000649328">
    <property type="component" value="Unassembled WGS sequence"/>
</dbReference>
<keyword evidence="12" id="KW-1185">Reference proteome</keyword>
<evidence type="ECO:0000256" key="7">
    <source>
        <dbReference type="ARBA" id="ARBA00023242"/>
    </source>
</evidence>
<dbReference type="Pfam" id="PF08638">
    <property type="entry name" value="Med14"/>
    <property type="match status" value="1"/>
</dbReference>
<dbReference type="GO" id="GO:0016592">
    <property type="term" value="C:mediator complex"/>
    <property type="evidence" value="ECO:0007669"/>
    <property type="project" value="UniProtKB-UniRule"/>
</dbReference>
<comment type="similarity">
    <text evidence="2 9">Belongs to the Mediator complex subunit 14 family.</text>
</comment>
<evidence type="ECO:0000259" key="10">
    <source>
        <dbReference type="Pfam" id="PF08638"/>
    </source>
</evidence>
<dbReference type="EMBL" id="JACBPP010000001">
    <property type="protein sequence ID" value="KAF8004679.1"/>
    <property type="molecule type" value="Genomic_DNA"/>
</dbReference>
<keyword evidence="4 9" id="KW-0805">Transcription regulation</keyword>
<accession>A0A8H7LDP4</accession>
<dbReference type="PANTHER" id="PTHR12809:SF2">
    <property type="entry name" value="MEDIATOR OF RNA POLYMERASE II TRANSCRIPTION SUBUNIT 14"/>
    <property type="match status" value="1"/>
</dbReference>
<dbReference type="GO" id="GO:0006357">
    <property type="term" value="P:regulation of transcription by RNA polymerase II"/>
    <property type="evidence" value="ECO:0007669"/>
    <property type="project" value="InterPro"/>
</dbReference>
<evidence type="ECO:0000256" key="8">
    <source>
        <dbReference type="ARBA" id="ARBA00032007"/>
    </source>
</evidence>
<feature type="domain" description="Mediator complex subunit MED14 N-terminal" evidence="10">
    <location>
        <begin position="33"/>
        <end position="170"/>
    </location>
</feature>
<keyword evidence="5 9" id="KW-0010">Activator</keyword>
<comment type="caution">
    <text evidence="11">The sequence shown here is derived from an EMBL/GenBank/DDBJ whole genome shotgun (WGS) entry which is preliminary data.</text>
</comment>
<evidence type="ECO:0000256" key="3">
    <source>
        <dbReference type="ARBA" id="ARBA00019619"/>
    </source>
</evidence>
<comment type="subunit">
    <text evidence="9">Component of the Mediator complex.</text>
</comment>
<dbReference type="InterPro" id="IPR055122">
    <property type="entry name" value="Med14_N"/>
</dbReference>
<keyword evidence="7 9" id="KW-0539">Nucleus</keyword>
<gene>
    <name evidence="11" type="ORF">HF325_000136</name>
</gene>
<dbReference type="InterPro" id="IPR013947">
    <property type="entry name" value="Mediator_Med14"/>
</dbReference>
<dbReference type="AlphaFoldDB" id="A0A8H7LDP4"/>